<gene>
    <name evidence="1" type="ORF">B0T21DRAFT_408872</name>
</gene>
<comment type="caution">
    <text evidence="1">The sequence shown here is derived from an EMBL/GenBank/DDBJ whole genome shotgun (WGS) entry which is preliminary data.</text>
</comment>
<keyword evidence="2" id="KW-1185">Reference proteome</keyword>
<sequence length="194" mass="21637">MSYIGFPSDFQGWVRLVGEMYVSMKNVNNIIDRTQPTPGLKPGRVGLAKKRVEEMSCQQVQIMSWDFLFAVRDVQAGIDQQQVYAMAAKAESYASFIDHIPKRPNFNNSNIFNTTGNWVSSMKRGTTAFRAKERLRQNIQHPAHEHGIDPAISAPRNEVAPCASSGGAGPDVQSHQCRYAMTVAKTPPRHCTKL</sequence>
<dbReference type="EMBL" id="JAUKTV010000003">
    <property type="protein sequence ID" value="KAK0742022.1"/>
    <property type="molecule type" value="Genomic_DNA"/>
</dbReference>
<dbReference type="Proteomes" id="UP001172159">
    <property type="component" value="Unassembled WGS sequence"/>
</dbReference>
<accession>A0AA40K1B2</accession>
<proteinExistence type="predicted"/>
<organism evidence="1 2">
    <name type="scientific">Apiosordaria backusii</name>
    <dbReference type="NCBI Taxonomy" id="314023"/>
    <lineage>
        <taxon>Eukaryota</taxon>
        <taxon>Fungi</taxon>
        <taxon>Dikarya</taxon>
        <taxon>Ascomycota</taxon>
        <taxon>Pezizomycotina</taxon>
        <taxon>Sordariomycetes</taxon>
        <taxon>Sordariomycetidae</taxon>
        <taxon>Sordariales</taxon>
        <taxon>Lasiosphaeriaceae</taxon>
        <taxon>Apiosordaria</taxon>
    </lineage>
</organism>
<evidence type="ECO:0000313" key="1">
    <source>
        <dbReference type="EMBL" id="KAK0742022.1"/>
    </source>
</evidence>
<evidence type="ECO:0000313" key="2">
    <source>
        <dbReference type="Proteomes" id="UP001172159"/>
    </source>
</evidence>
<reference evidence="1" key="1">
    <citation type="submission" date="2023-06" db="EMBL/GenBank/DDBJ databases">
        <title>Genome-scale phylogeny and comparative genomics of the fungal order Sordariales.</title>
        <authorList>
            <consortium name="Lawrence Berkeley National Laboratory"/>
            <person name="Hensen N."/>
            <person name="Bonometti L."/>
            <person name="Westerberg I."/>
            <person name="Brannstrom I.O."/>
            <person name="Guillou S."/>
            <person name="Cros-Aarteil S."/>
            <person name="Calhoun S."/>
            <person name="Haridas S."/>
            <person name="Kuo A."/>
            <person name="Mondo S."/>
            <person name="Pangilinan J."/>
            <person name="Riley R."/>
            <person name="Labutti K."/>
            <person name="Andreopoulos B."/>
            <person name="Lipzen A."/>
            <person name="Chen C."/>
            <person name="Yanf M."/>
            <person name="Daum C."/>
            <person name="Ng V."/>
            <person name="Clum A."/>
            <person name="Steindorff A."/>
            <person name="Ohm R."/>
            <person name="Martin F."/>
            <person name="Silar P."/>
            <person name="Natvig D."/>
            <person name="Lalanne C."/>
            <person name="Gautier V."/>
            <person name="Ament-Velasquez S.L."/>
            <person name="Kruys A."/>
            <person name="Hutchinson M.I."/>
            <person name="Powell A.J."/>
            <person name="Barry K."/>
            <person name="Miller A.N."/>
            <person name="Grigoriev I.V."/>
            <person name="Debuchy R."/>
            <person name="Gladieux P."/>
            <person name="Thoren M.H."/>
            <person name="Johannesson H."/>
        </authorList>
    </citation>
    <scope>NUCLEOTIDE SEQUENCE</scope>
    <source>
        <strain evidence="1">CBS 540.89</strain>
    </source>
</reference>
<protein>
    <submittedName>
        <fullName evidence="1">Uncharacterized protein</fullName>
    </submittedName>
</protein>
<name>A0AA40K1B2_9PEZI</name>
<dbReference type="AlphaFoldDB" id="A0AA40K1B2"/>